<evidence type="ECO:0000256" key="2">
    <source>
        <dbReference type="ARBA" id="ARBA00022679"/>
    </source>
</evidence>
<dbReference type="GO" id="GO:0009228">
    <property type="term" value="P:thiamine biosynthetic process"/>
    <property type="evidence" value="ECO:0007669"/>
    <property type="project" value="UniProtKB-KW"/>
</dbReference>
<comment type="function">
    <text evidence="9">Condenses 4-methyl-5-(beta-hydroxyethyl)thiazole monophosphate (THZ-P) and 2-methyl-4-amino-5-hydroxymethyl pyrimidine pyrophosphate (HMP-PP) to form thiamine monophosphate (TMP).</text>
</comment>
<dbReference type="SUPFAM" id="SSF51391">
    <property type="entry name" value="Thiamin phosphate synthase"/>
    <property type="match status" value="1"/>
</dbReference>
<evidence type="ECO:0000256" key="11">
    <source>
        <dbReference type="RuleBase" id="RU004253"/>
    </source>
</evidence>
<keyword evidence="2 9" id="KW-0808">Transferase</keyword>
<dbReference type="EMBL" id="AP019308">
    <property type="protein sequence ID" value="BBH24998.1"/>
    <property type="molecule type" value="Genomic_DNA"/>
</dbReference>
<keyword evidence="3 9" id="KW-0479">Metal-binding</keyword>
<reference evidence="12 13" key="1">
    <citation type="submission" date="2018-11" db="EMBL/GenBank/DDBJ databases">
        <title>Complete genome sequence of Paenibacillus baekrokdamisoli strain KCTC 33723.</title>
        <authorList>
            <person name="Kang S.W."/>
            <person name="Lee K.C."/>
            <person name="Kim K.K."/>
            <person name="Kim J.S."/>
            <person name="Kim D.S."/>
            <person name="Ko S.H."/>
            <person name="Yang S.H."/>
            <person name="Lee J.S."/>
        </authorList>
    </citation>
    <scope>NUCLEOTIDE SEQUENCE [LARGE SCALE GENOMIC DNA]</scope>
    <source>
        <strain evidence="12 13">KCTC 33723</strain>
    </source>
</reference>
<feature type="binding site" evidence="9">
    <location>
        <position position="168"/>
    </location>
    <ligand>
        <name>2-[(2R,5Z)-2-carboxy-4-methylthiazol-5(2H)-ylidene]ethyl phosphate</name>
        <dbReference type="ChEBI" id="CHEBI:62899"/>
    </ligand>
</feature>
<dbReference type="GO" id="GO:0004789">
    <property type="term" value="F:thiamine-phosphate diphosphorylase activity"/>
    <property type="evidence" value="ECO:0007669"/>
    <property type="project" value="UniProtKB-UniRule"/>
</dbReference>
<comment type="cofactor">
    <cofactor evidence="9">
        <name>Mg(2+)</name>
        <dbReference type="ChEBI" id="CHEBI:18420"/>
    </cofactor>
    <text evidence="9">Binds 1 Mg(2+) ion per subunit.</text>
</comment>
<dbReference type="InterPro" id="IPR012675">
    <property type="entry name" value="Beta-grasp_dom_sf"/>
</dbReference>
<dbReference type="Gene3D" id="3.20.20.70">
    <property type="entry name" value="Aldolase class I"/>
    <property type="match status" value="1"/>
</dbReference>
<feature type="binding site" evidence="9">
    <location>
        <position position="74"/>
    </location>
    <ligand>
        <name>Mg(2+)</name>
        <dbReference type="ChEBI" id="CHEBI:18420"/>
    </ligand>
</feature>
<dbReference type="InterPro" id="IPR022998">
    <property type="entry name" value="ThiamineP_synth_TenI"/>
</dbReference>
<organism evidence="12 13">
    <name type="scientific">Paenibacillus baekrokdamisoli</name>
    <dbReference type="NCBI Taxonomy" id="1712516"/>
    <lineage>
        <taxon>Bacteria</taxon>
        <taxon>Bacillati</taxon>
        <taxon>Bacillota</taxon>
        <taxon>Bacilli</taxon>
        <taxon>Bacillales</taxon>
        <taxon>Paenibacillaceae</taxon>
        <taxon>Paenibacillus</taxon>
    </lineage>
</organism>
<comment type="catalytic activity">
    <reaction evidence="8 9 10">
        <text>2-[(2R,5Z)-2-carboxy-4-methylthiazol-5(2H)-ylidene]ethyl phosphate + 4-amino-2-methyl-5-(diphosphooxymethyl)pyrimidine + 2 H(+) = thiamine phosphate + CO2 + diphosphate</text>
        <dbReference type="Rhea" id="RHEA:47844"/>
        <dbReference type="ChEBI" id="CHEBI:15378"/>
        <dbReference type="ChEBI" id="CHEBI:16526"/>
        <dbReference type="ChEBI" id="CHEBI:33019"/>
        <dbReference type="ChEBI" id="CHEBI:37575"/>
        <dbReference type="ChEBI" id="CHEBI:57841"/>
        <dbReference type="ChEBI" id="CHEBI:62899"/>
        <dbReference type="EC" id="2.5.1.3"/>
    </reaction>
</comment>
<evidence type="ECO:0000256" key="3">
    <source>
        <dbReference type="ARBA" id="ARBA00022723"/>
    </source>
</evidence>
<evidence type="ECO:0000256" key="1">
    <source>
        <dbReference type="ARBA" id="ARBA00005165"/>
    </source>
</evidence>
<comment type="pathway">
    <text evidence="1 9 11">Cofactor biosynthesis; thiamine diphosphate biosynthesis; thiamine phosphate from 4-amino-2-methyl-5-diphosphomethylpyrimidine and 4-methyl-5-(2-phosphoethyl)-thiazole: step 1/1.</text>
</comment>
<dbReference type="EC" id="2.5.1.3" evidence="9"/>
<evidence type="ECO:0000256" key="8">
    <source>
        <dbReference type="ARBA" id="ARBA00047883"/>
    </source>
</evidence>
<comment type="catalytic activity">
    <reaction evidence="7 9 10">
        <text>2-(2-carboxy-4-methylthiazol-5-yl)ethyl phosphate + 4-amino-2-methyl-5-(diphosphooxymethyl)pyrimidine + 2 H(+) = thiamine phosphate + CO2 + diphosphate</text>
        <dbReference type="Rhea" id="RHEA:47848"/>
        <dbReference type="ChEBI" id="CHEBI:15378"/>
        <dbReference type="ChEBI" id="CHEBI:16526"/>
        <dbReference type="ChEBI" id="CHEBI:33019"/>
        <dbReference type="ChEBI" id="CHEBI:37575"/>
        <dbReference type="ChEBI" id="CHEBI:57841"/>
        <dbReference type="ChEBI" id="CHEBI:62890"/>
        <dbReference type="EC" id="2.5.1.3"/>
    </reaction>
</comment>
<feature type="binding site" evidence="9">
    <location>
        <begin position="41"/>
        <end position="45"/>
    </location>
    <ligand>
        <name>4-amino-2-methyl-5-(diphosphooxymethyl)pyrimidine</name>
        <dbReference type="ChEBI" id="CHEBI:57841"/>
    </ligand>
</feature>
<dbReference type="PANTHER" id="PTHR20857">
    <property type="entry name" value="THIAMINE-PHOSPHATE PYROPHOSPHORYLASE"/>
    <property type="match status" value="1"/>
</dbReference>
<dbReference type="RefSeq" id="WP_125665572.1">
    <property type="nucleotide sequence ID" value="NZ_AP019308.1"/>
</dbReference>
<evidence type="ECO:0000256" key="9">
    <source>
        <dbReference type="HAMAP-Rule" id="MF_00097"/>
    </source>
</evidence>
<dbReference type="Pfam" id="PF02597">
    <property type="entry name" value="ThiS"/>
    <property type="match status" value="1"/>
</dbReference>
<evidence type="ECO:0000256" key="4">
    <source>
        <dbReference type="ARBA" id="ARBA00022842"/>
    </source>
</evidence>
<dbReference type="NCBIfam" id="TIGR01683">
    <property type="entry name" value="thiS"/>
    <property type="match status" value="1"/>
</dbReference>
<proteinExistence type="inferred from homology"/>
<dbReference type="GO" id="GO:0005737">
    <property type="term" value="C:cytoplasm"/>
    <property type="evidence" value="ECO:0007669"/>
    <property type="project" value="TreeGrafter"/>
</dbReference>
<dbReference type="InterPro" id="IPR010035">
    <property type="entry name" value="Thi_S"/>
</dbReference>
<dbReference type="GO" id="GO:0000287">
    <property type="term" value="F:magnesium ion binding"/>
    <property type="evidence" value="ECO:0007669"/>
    <property type="project" value="UniProtKB-UniRule"/>
</dbReference>
<protein>
    <recommendedName>
        <fullName evidence="9">Thiamine-phosphate synthase</fullName>
        <shortName evidence="9">TP synthase</shortName>
        <shortName evidence="9">TPS</shortName>
        <ecNumber evidence="9">2.5.1.3</ecNumber>
    </recommendedName>
    <alternativeName>
        <fullName evidence="9">Thiamine-phosphate pyrophosphorylase</fullName>
        <shortName evidence="9">TMP pyrophosphorylase</shortName>
        <shortName evidence="9">TMP-PPase</shortName>
    </alternativeName>
</protein>
<evidence type="ECO:0000256" key="7">
    <source>
        <dbReference type="ARBA" id="ARBA00047851"/>
    </source>
</evidence>
<dbReference type="Pfam" id="PF02581">
    <property type="entry name" value="TMP-TENI"/>
    <property type="match status" value="1"/>
</dbReference>
<dbReference type="GO" id="GO:0009229">
    <property type="term" value="P:thiamine diphosphate biosynthetic process"/>
    <property type="evidence" value="ECO:0007669"/>
    <property type="project" value="UniProtKB-UniRule"/>
</dbReference>
<dbReference type="FunFam" id="3.20.20.70:FF:000096">
    <property type="entry name" value="Thiamine-phosphate synthase"/>
    <property type="match status" value="1"/>
</dbReference>
<feature type="binding site" evidence="9">
    <location>
        <begin position="188"/>
        <end position="189"/>
    </location>
    <ligand>
        <name>2-[(2R,5Z)-2-carboxy-4-methylthiazol-5(2H)-ylidene]ethyl phosphate</name>
        <dbReference type="ChEBI" id="CHEBI:62899"/>
    </ligand>
</feature>
<dbReference type="OrthoDB" id="9812206at2"/>
<keyword evidence="4 9" id="KW-0460">Magnesium</keyword>
<keyword evidence="13" id="KW-1185">Reference proteome</keyword>
<dbReference type="InterPro" id="IPR003749">
    <property type="entry name" value="ThiS/MoaD-like"/>
</dbReference>
<evidence type="ECO:0000256" key="6">
    <source>
        <dbReference type="ARBA" id="ARBA00047334"/>
    </source>
</evidence>
<dbReference type="CDD" id="cd00564">
    <property type="entry name" value="TMP_TenI"/>
    <property type="match status" value="1"/>
</dbReference>
<dbReference type="CDD" id="cd00565">
    <property type="entry name" value="Ubl_ThiS"/>
    <property type="match status" value="1"/>
</dbReference>
<evidence type="ECO:0000313" key="12">
    <source>
        <dbReference type="EMBL" id="BBH24998.1"/>
    </source>
</evidence>
<feature type="binding site" evidence="9">
    <location>
        <position position="93"/>
    </location>
    <ligand>
        <name>Mg(2+)</name>
        <dbReference type="ChEBI" id="CHEBI:18420"/>
    </ligand>
</feature>
<dbReference type="InterPro" id="IPR016155">
    <property type="entry name" value="Mopterin_synth/thiamin_S_b"/>
</dbReference>
<dbReference type="SUPFAM" id="SSF54285">
    <property type="entry name" value="MoaD/ThiS"/>
    <property type="match status" value="1"/>
</dbReference>
<feature type="binding site" evidence="9">
    <location>
        <position position="73"/>
    </location>
    <ligand>
        <name>4-amino-2-methyl-5-(diphosphooxymethyl)pyrimidine</name>
        <dbReference type="ChEBI" id="CHEBI:57841"/>
    </ligand>
</feature>
<evidence type="ECO:0000256" key="10">
    <source>
        <dbReference type="RuleBase" id="RU003826"/>
    </source>
</evidence>
<dbReference type="Gene3D" id="3.10.20.30">
    <property type="match status" value="1"/>
</dbReference>
<dbReference type="KEGG" id="pbk:Back11_63430"/>
<accession>A0A3G9JLE7</accession>
<name>A0A3G9JLE7_9BACL</name>
<dbReference type="InterPro" id="IPR036206">
    <property type="entry name" value="ThiamineP_synth_sf"/>
</dbReference>
<dbReference type="InterPro" id="IPR034291">
    <property type="entry name" value="TMP_synthase"/>
</dbReference>
<dbReference type="UniPathway" id="UPA00060">
    <property type="reaction ID" value="UER00141"/>
</dbReference>
<dbReference type="AlphaFoldDB" id="A0A3G9JLE7"/>
<dbReference type="HAMAP" id="MF_00097">
    <property type="entry name" value="TMP_synthase"/>
    <property type="match status" value="1"/>
</dbReference>
<feature type="binding site" evidence="9">
    <location>
        <position position="141"/>
    </location>
    <ligand>
        <name>4-amino-2-methyl-5-(diphosphooxymethyl)pyrimidine</name>
        <dbReference type="ChEBI" id="CHEBI:57841"/>
    </ligand>
</feature>
<dbReference type="PANTHER" id="PTHR20857:SF15">
    <property type="entry name" value="THIAMINE-PHOSPHATE SYNTHASE"/>
    <property type="match status" value="1"/>
</dbReference>
<evidence type="ECO:0000313" key="13">
    <source>
        <dbReference type="Proteomes" id="UP000275368"/>
    </source>
</evidence>
<feature type="binding site" evidence="9">
    <location>
        <position position="112"/>
    </location>
    <ligand>
        <name>4-amino-2-methyl-5-(diphosphooxymethyl)pyrimidine</name>
        <dbReference type="ChEBI" id="CHEBI:57841"/>
    </ligand>
</feature>
<sequence>MSLHSWKDFRLYVITGENYHTGRSLVDVMEQTLLGGADMVQLRAKDLSKREVLAQAYTLRKLTDRYNVPLIINDYLDVALAVQADGVHLGQDDLPLKEARRILGPAAIIGISTHHIDQALDAERDGADYIGVGPVYPTGTKAGRKAVTTDYVREVAKQVKIPWVAIGGITLGNVGEVIAAGASRVCAVSAIVGSEHVAETCRSFRTALTGQQGAGGSGETRTIRINGRNEQTNAQSVHALMEQLGFAGKRMVVELNGVIIAREAWHTALLEQGASLELVHFVGGG</sequence>
<gene>
    <name evidence="9" type="primary">thiE</name>
    <name evidence="12" type="ORF">Back11_63430</name>
</gene>
<dbReference type="NCBIfam" id="TIGR00693">
    <property type="entry name" value="thiE"/>
    <property type="match status" value="1"/>
</dbReference>
<evidence type="ECO:0000256" key="5">
    <source>
        <dbReference type="ARBA" id="ARBA00022977"/>
    </source>
</evidence>
<feature type="binding site" evidence="9">
    <location>
        <begin position="138"/>
        <end position="140"/>
    </location>
    <ligand>
        <name>2-[(2R,5Z)-2-carboxy-4-methylthiazol-5(2H)-ylidene]ethyl phosphate</name>
        <dbReference type="ChEBI" id="CHEBI:62899"/>
    </ligand>
</feature>
<dbReference type="InterPro" id="IPR013785">
    <property type="entry name" value="Aldolase_TIM"/>
</dbReference>
<dbReference type="Proteomes" id="UP000275368">
    <property type="component" value="Chromosome"/>
</dbReference>
<comment type="catalytic activity">
    <reaction evidence="6 9 10">
        <text>4-methyl-5-(2-phosphooxyethyl)-thiazole + 4-amino-2-methyl-5-(diphosphooxymethyl)pyrimidine + H(+) = thiamine phosphate + diphosphate</text>
        <dbReference type="Rhea" id="RHEA:22328"/>
        <dbReference type="ChEBI" id="CHEBI:15378"/>
        <dbReference type="ChEBI" id="CHEBI:33019"/>
        <dbReference type="ChEBI" id="CHEBI:37575"/>
        <dbReference type="ChEBI" id="CHEBI:57841"/>
        <dbReference type="ChEBI" id="CHEBI:58296"/>
        <dbReference type="EC" id="2.5.1.3"/>
    </reaction>
</comment>
<keyword evidence="5 9" id="KW-0784">Thiamine biosynthesis</keyword>
<comment type="similarity">
    <text evidence="9 10">Belongs to the thiamine-phosphate synthase family.</text>
</comment>